<dbReference type="Proteomes" id="UP000247150">
    <property type="component" value="Unassembled WGS sequence"/>
</dbReference>
<dbReference type="EMBL" id="QGTW01000002">
    <property type="protein sequence ID" value="PWW31210.1"/>
    <property type="molecule type" value="Genomic_DNA"/>
</dbReference>
<sequence>MIGYFLKIKFSLIFAVYIFYYSEPFSFVEKTRRKDCVNVNRYWMEVNKKEGEYPLLHIYIPVKPHCSLAF</sequence>
<dbReference type="AlphaFoldDB" id="A0A2V3A5R3"/>
<comment type="caution">
    <text evidence="1">The sequence shown here is derived from an EMBL/GenBank/DDBJ whole genome shotgun (WGS) entry which is preliminary data.</text>
</comment>
<name>A0A2V3A5R3_9BACI</name>
<accession>A0A2V3A5R3</accession>
<gene>
    <name evidence="1" type="ORF">DFO73_102205</name>
</gene>
<reference evidence="1 2" key="1">
    <citation type="submission" date="2018-05" db="EMBL/GenBank/DDBJ databases">
        <title>Freshwater and sediment microbial communities from various areas in North America, analyzing microbe dynamics in response to fracking.</title>
        <authorList>
            <person name="Lamendella R."/>
        </authorList>
    </citation>
    <scope>NUCLEOTIDE SEQUENCE [LARGE SCALE GENOMIC DNA]</scope>
    <source>
        <strain evidence="1 2">15_TX</strain>
    </source>
</reference>
<proteinExistence type="predicted"/>
<organism evidence="1 2">
    <name type="scientific">Cytobacillus oceanisediminis</name>
    <dbReference type="NCBI Taxonomy" id="665099"/>
    <lineage>
        <taxon>Bacteria</taxon>
        <taxon>Bacillati</taxon>
        <taxon>Bacillota</taxon>
        <taxon>Bacilli</taxon>
        <taxon>Bacillales</taxon>
        <taxon>Bacillaceae</taxon>
        <taxon>Cytobacillus</taxon>
    </lineage>
</organism>
<evidence type="ECO:0000313" key="2">
    <source>
        <dbReference type="Proteomes" id="UP000247150"/>
    </source>
</evidence>
<evidence type="ECO:0000313" key="1">
    <source>
        <dbReference type="EMBL" id="PWW31210.1"/>
    </source>
</evidence>
<protein>
    <submittedName>
        <fullName evidence="1">Uncharacterized protein</fullName>
    </submittedName>
</protein>